<name>A0A2P2PLU2_RHIMU</name>
<organism evidence="1">
    <name type="scientific">Rhizophora mucronata</name>
    <name type="common">Asiatic mangrove</name>
    <dbReference type="NCBI Taxonomy" id="61149"/>
    <lineage>
        <taxon>Eukaryota</taxon>
        <taxon>Viridiplantae</taxon>
        <taxon>Streptophyta</taxon>
        <taxon>Embryophyta</taxon>
        <taxon>Tracheophyta</taxon>
        <taxon>Spermatophyta</taxon>
        <taxon>Magnoliopsida</taxon>
        <taxon>eudicotyledons</taxon>
        <taxon>Gunneridae</taxon>
        <taxon>Pentapetalae</taxon>
        <taxon>rosids</taxon>
        <taxon>fabids</taxon>
        <taxon>Malpighiales</taxon>
        <taxon>Rhizophoraceae</taxon>
        <taxon>Rhizophora</taxon>
    </lineage>
</organism>
<dbReference type="AlphaFoldDB" id="A0A2P2PLU2"/>
<accession>A0A2P2PLU2</accession>
<reference evidence="1" key="1">
    <citation type="submission" date="2018-02" db="EMBL/GenBank/DDBJ databases">
        <title>Rhizophora mucronata_Transcriptome.</title>
        <authorList>
            <person name="Meera S.P."/>
            <person name="Sreeshan A."/>
            <person name="Augustine A."/>
        </authorList>
    </citation>
    <scope>NUCLEOTIDE SEQUENCE</scope>
    <source>
        <tissue evidence="1">Leaf</tissue>
    </source>
</reference>
<evidence type="ECO:0000313" key="1">
    <source>
        <dbReference type="EMBL" id="MBX55703.1"/>
    </source>
</evidence>
<protein>
    <submittedName>
        <fullName evidence="1">Uncharacterized protein</fullName>
    </submittedName>
</protein>
<proteinExistence type="predicted"/>
<sequence>MMPGIYLYIRKRAASNPKFMCSFNTSKGIFQFISSFIMYIESFADWSNRKRWDLL</sequence>
<dbReference type="EMBL" id="GGEC01075219">
    <property type="protein sequence ID" value="MBX55703.1"/>
    <property type="molecule type" value="Transcribed_RNA"/>
</dbReference>